<dbReference type="STRING" id="135208.A0A4Y9ZKY7"/>
<evidence type="ECO:0000313" key="2">
    <source>
        <dbReference type="EMBL" id="TFY74089.1"/>
    </source>
</evidence>
<feature type="domain" description="Transcription activator GCR1-like" evidence="1">
    <location>
        <begin position="40"/>
        <end position="112"/>
    </location>
</feature>
<dbReference type="PANTHER" id="PTHR37784">
    <property type="entry name" value="PROTEIN MSN1"/>
    <property type="match status" value="1"/>
</dbReference>
<dbReference type="OrthoDB" id="2663544at2759"/>
<accession>A0A4Y9ZKY7</accession>
<evidence type="ECO:0000313" key="3">
    <source>
        <dbReference type="Proteomes" id="UP000298061"/>
    </source>
</evidence>
<dbReference type="Pfam" id="PF12550">
    <property type="entry name" value="GCR1_C"/>
    <property type="match status" value="1"/>
</dbReference>
<evidence type="ECO:0000259" key="1">
    <source>
        <dbReference type="Pfam" id="PF12550"/>
    </source>
</evidence>
<dbReference type="InterPro" id="IPR052146">
    <property type="entry name" value="HOT1"/>
</dbReference>
<proteinExistence type="predicted"/>
<protein>
    <recommendedName>
        <fullName evidence="1">Transcription activator GCR1-like domain-containing protein</fullName>
    </recommendedName>
</protein>
<name>A0A4Y9ZKY7_9AGAM</name>
<dbReference type="InterPro" id="IPR022210">
    <property type="entry name" value="TF_GCR1-like"/>
</dbReference>
<dbReference type="GO" id="GO:0060963">
    <property type="term" value="P:positive regulation of ribosomal protein gene transcription by RNA polymerase II"/>
    <property type="evidence" value="ECO:0007669"/>
    <property type="project" value="TreeGrafter"/>
</dbReference>
<sequence length="145" mass="17185">MPDPRTKKRDRLLQKYGETCIAHHEWKLVDNQLVLLYALQAVKTVSDIWIEYSIGLNGFLPVHELEENWGPKWRMNISGIKTEWSCRKPVIAIITELVDKPRWSIDLTLRFLQTAYKSYSARGFYEYIKKAKNRREVIERSNSFP</sequence>
<dbReference type="GO" id="GO:0000981">
    <property type="term" value="F:DNA-binding transcription factor activity, RNA polymerase II-specific"/>
    <property type="evidence" value="ECO:0007669"/>
    <property type="project" value="TreeGrafter"/>
</dbReference>
<dbReference type="EMBL" id="SFCI01002308">
    <property type="protein sequence ID" value="TFY74089.1"/>
    <property type="molecule type" value="Genomic_DNA"/>
</dbReference>
<dbReference type="GO" id="GO:0000978">
    <property type="term" value="F:RNA polymerase II cis-regulatory region sequence-specific DNA binding"/>
    <property type="evidence" value="ECO:0007669"/>
    <property type="project" value="TreeGrafter"/>
</dbReference>
<comment type="caution">
    <text evidence="2">The sequence shown here is derived from an EMBL/GenBank/DDBJ whole genome shotgun (WGS) entry which is preliminary data.</text>
</comment>
<reference evidence="2 3" key="1">
    <citation type="submission" date="2019-02" db="EMBL/GenBank/DDBJ databases">
        <title>Genome sequencing of the rare red list fungi Hericium alpestre (H. flagellum).</title>
        <authorList>
            <person name="Buettner E."/>
            <person name="Kellner H."/>
        </authorList>
    </citation>
    <scope>NUCLEOTIDE SEQUENCE [LARGE SCALE GENOMIC DNA]</scope>
    <source>
        <strain evidence="2 3">DSM 108284</strain>
    </source>
</reference>
<dbReference type="AlphaFoldDB" id="A0A4Y9ZKY7"/>
<organism evidence="2 3">
    <name type="scientific">Hericium alpestre</name>
    <dbReference type="NCBI Taxonomy" id="135208"/>
    <lineage>
        <taxon>Eukaryota</taxon>
        <taxon>Fungi</taxon>
        <taxon>Dikarya</taxon>
        <taxon>Basidiomycota</taxon>
        <taxon>Agaricomycotina</taxon>
        <taxon>Agaricomycetes</taxon>
        <taxon>Russulales</taxon>
        <taxon>Hericiaceae</taxon>
        <taxon>Hericium</taxon>
    </lineage>
</organism>
<keyword evidence="3" id="KW-1185">Reference proteome</keyword>
<gene>
    <name evidence="2" type="ORF">EWM64_g9923</name>
</gene>
<dbReference type="PANTHER" id="PTHR37784:SF2">
    <property type="entry name" value="HIGH-OSMOLARITY-INDUCED TRANSCRIPTION PROTEIN 1"/>
    <property type="match status" value="1"/>
</dbReference>
<dbReference type="Proteomes" id="UP000298061">
    <property type="component" value="Unassembled WGS sequence"/>
</dbReference>